<dbReference type="InterPro" id="IPR041413">
    <property type="entry name" value="MLTR_LBD"/>
</dbReference>
<protein>
    <submittedName>
        <fullName evidence="3">Helix-turn-helix domain-containing protein</fullName>
    </submittedName>
</protein>
<name>A0A239J399_9ACTN</name>
<dbReference type="Gene3D" id="1.10.260.40">
    <property type="entry name" value="lambda repressor-like DNA-binding domains"/>
    <property type="match status" value="1"/>
</dbReference>
<dbReference type="Pfam" id="PF17765">
    <property type="entry name" value="MLTR_LBD"/>
    <property type="match status" value="1"/>
</dbReference>
<dbReference type="PANTHER" id="PTHR35010:SF2">
    <property type="entry name" value="BLL4672 PROTEIN"/>
    <property type="match status" value="1"/>
</dbReference>
<evidence type="ECO:0000259" key="2">
    <source>
        <dbReference type="PROSITE" id="PS50943"/>
    </source>
</evidence>
<evidence type="ECO:0000313" key="3">
    <source>
        <dbReference type="EMBL" id="SNT00391.1"/>
    </source>
</evidence>
<organism evidence="3 4">
    <name type="scientific">Streptosporangium subroseum</name>
    <dbReference type="NCBI Taxonomy" id="106412"/>
    <lineage>
        <taxon>Bacteria</taxon>
        <taxon>Bacillati</taxon>
        <taxon>Actinomycetota</taxon>
        <taxon>Actinomycetes</taxon>
        <taxon>Streptosporangiales</taxon>
        <taxon>Streptosporangiaceae</taxon>
        <taxon>Streptosporangium</taxon>
    </lineage>
</organism>
<accession>A0A239J399</accession>
<dbReference type="Gene3D" id="3.30.450.180">
    <property type="match status" value="1"/>
</dbReference>
<feature type="domain" description="HTH cro/C1-type" evidence="2">
    <location>
        <begin position="76"/>
        <end position="123"/>
    </location>
</feature>
<dbReference type="EMBL" id="FZOD01000021">
    <property type="protein sequence ID" value="SNT00391.1"/>
    <property type="molecule type" value="Genomic_DNA"/>
</dbReference>
<feature type="compositionally biased region" description="Basic and acidic residues" evidence="1">
    <location>
        <begin position="1"/>
        <end position="17"/>
    </location>
</feature>
<sequence>MTTTGRDRLAGPDRDYPAHTGDMAIHPDPASVPGPGHERRLDPRTELSEFLRTRRARLKPADVGLAEYGRRRRVPGLRREELAQLAGVSAAYYTRLEQGNGRNVSVEVLDAISGALKLSDAEHVHLMDLAKPKRQRRRPAPQLQQVRPALLELLTAMEGVPAYVWGRRTDVLAWNGTACALFGDWAARAPRERNWARITFLDPAARRLFVDWESKAFDVVGNLRLDAGLHADDPLLAALVGELSMKSEDFRTLWAAHDVKRKSHGSMRMAHPLAGELTLRYETFTLPGDQEQSLATYHAEPGSASEEALRLLASWGADASRDRSAAARD</sequence>
<keyword evidence="4" id="KW-1185">Reference proteome</keyword>
<feature type="region of interest" description="Disordered" evidence="1">
    <location>
        <begin position="1"/>
        <end position="41"/>
    </location>
</feature>
<proteinExistence type="predicted"/>
<dbReference type="InterPro" id="IPR001387">
    <property type="entry name" value="Cro/C1-type_HTH"/>
</dbReference>
<dbReference type="CDD" id="cd00093">
    <property type="entry name" value="HTH_XRE"/>
    <property type="match status" value="1"/>
</dbReference>
<dbReference type="GO" id="GO:0003677">
    <property type="term" value="F:DNA binding"/>
    <property type="evidence" value="ECO:0007669"/>
    <property type="project" value="InterPro"/>
</dbReference>
<reference evidence="3 4" key="1">
    <citation type="submission" date="2017-06" db="EMBL/GenBank/DDBJ databases">
        <authorList>
            <person name="Kim H.J."/>
            <person name="Triplett B.A."/>
        </authorList>
    </citation>
    <scope>NUCLEOTIDE SEQUENCE [LARGE SCALE GENOMIC DNA]</scope>
    <source>
        <strain evidence="3 4">CGMCC 4.2132</strain>
    </source>
</reference>
<dbReference type="InterPro" id="IPR010982">
    <property type="entry name" value="Lambda_DNA-bd_dom_sf"/>
</dbReference>
<evidence type="ECO:0000256" key="1">
    <source>
        <dbReference type="SAM" id="MobiDB-lite"/>
    </source>
</evidence>
<dbReference type="SUPFAM" id="SSF47413">
    <property type="entry name" value="lambda repressor-like DNA-binding domains"/>
    <property type="match status" value="1"/>
</dbReference>
<dbReference type="Proteomes" id="UP000198282">
    <property type="component" value="Unassembled WGS sequence"/>
</dbReference>
<gene>
    <name evidence="3" type="ORF">SAMN05216276_102199</name>
</gene>
<evidence type="ECO:0000313" key="4">
    <source>
        <dbReference type="Proteomes" id="UP000198282"/>
    </source>
</evidence>
<dbReference type="PANTHER" id="PTHR35010">
    <property type="entry name" value="BLL4672 PROTEIN-RELATED"/>
    <property type="match status" value="1"/>
</dbReference>
<dbReference type="Pfam" id="PF13560">
    <property type="entry name" value="HTH_31"/>
    <property type="match status" value="1"/>
</dbReference>
<dbReference type="SMART" id="SM00530">
    <property type="entry name" value="HTH_XRE"/>
    <property type="match status" value="1"/>
</dbReference>
<dbReference type="PROSITE" id="PS50943">
    <property type="entry name" value="HTH_CROC1"/>
    <property type="match status" value="1"/>
</dbReference>
<dbReference type="AlphaFoldDB" id="A0A239J399"/>